<protein>
    <recommendedName>
        <fullName evidence="5">Transmembrane protein</fullName>
    </recommendedName>
</protein>
<feature type="region of interest" description="Disordered" evidence="1">
    <location>
        <begin position="64"/>
        <end position="102"/>
    </location>
</feature>
<dbReference type="KEGG" id="nhe:NECHADRAFT_88185"/>
<feature type="transmembrane region" description="Helical" evidence="2">
    <location>
        <begin position="238"/>
        <end position="259"/>
    </location>
</feature>
<feature type="compositionally biased region" description="Basic and acidic residues" evidence="1">
    <location>
        <begin position="338"/>
        <end position="353"/>
    </location>
</feature>
<dbReference type="HOGENOM" id="CLU_750262_0_0_1"/>
<proteinExistence type="predicted"/>
<accession>C7ZDF8</accession>
<keyword evidence="4" id="KW-1185">Reference proteome</keyword>
<sequence length="369" mass="41393">MQKLHWRCEALQAAERQAEEAAKRVERITEEGVERAQRMVDKVEKIGKGVEDRAEKFFGSMPRPEFHYDHDTQQGDQPGQAHQTRHQFGNHHHSGPAPATTIYHHYHHGQSAATETSTTTFTSTTVTTSTSTITCVTLTATTTIATATTTAFFDAATRPKEIGLEELLEPVYSPIFWVLGVFLLICTIALYSLLKNENPRDQKTQPSTESEFWMSLPTQIEFDLTSLKPYITTPSRRFLAVTLCRTTAALYCLESYWIMKTMWTIFKPFLEILWEGTGLAIFVVIVLTPFHLLAWSMIGQAICIGLDFPFTFVSQLALLPVSADVSHASTSKGKKRPKNEASKRDKQACKDKQSTGSGSEEGWQTDLHG</sequence>
<dbReference type="GeneID" id="9669437"/>
<evidence type="ECO:0008006" key="5">
    <source>
        <dbReference type="Google" id="ProtNLM"/>
    </source>
</evidence>
<dbReference type="InParanoid" id="C7ZDF8"/>
<feature type="transmembrane region" description="Helical" evidence="2">
    <location>
        <begin position="175"/>
        <end position="194"/>
    </location>
</feature>
<dbReference type="RefSeq" id="XP_003043487.1">
    <property type="nucleotide sequence ID" value="XM_003043441.1"/>
</dbReference>
<dbReference type="VEuPathDB" id="FungiDB:NECHADRAFT_88185"/>
<dbReference type="OrthoDB" id="5103435at2759"/>
<keyword evidence="2" id="KW-0472">Membrane</keyword>
<evidence type="ECO:0000313" key="3">
    <source>
        <dbReference type="EMBL" id="EEU37774.1"/>
    </source>
</evidence>
<feature type="compositionally biased region" description="Basic and acidic residues" evidence="1">
    <location>
        <begin position="64"/>
        <end position="73"/>
    </location>
</feature>
<organism evidence="3 4">
    <name type="scientific">Fusarium vanettenii (strain ATCC MYA-4622 / CBS 123669 / FGSC 9596 / NRRL 45880 / 77-13-4)</name>
    <name type="common">Fusarium solani subsp. pisi</name>
    <dbReference type="NCBI Taxonomy" id="660122"/>
    <lineage>
        <taxon>Eukaryota</taxon>
        <taxon>Fungi</taxon>
        <taxon>Dikarya</taxon>
        <taxon>Ascomycota</taxon>
        <taxon>Pezizomycotina</taxon>
        <taxon>Sordariomycetes</taxon>
        <taxon>Hypocreomycetidae</taxon>
        <taxon>Hypocreales</taxon>
        <taxon>Nectriaceae</taxon>
        <taxon>Fusarium</taxon>
        <taxon>Fusarium solani species complex</taxon>
        <taxon>Fusarium vanettenii</taxon>
    </lineage>
</organism>
<evidence type="ECO:0000256" key="1">
    <source>
        <dbReference type="SAM" id="MobiDB-lite"/>
    </source>
</evidence>
<name>C7ZDF8_FUSV7</name>
<dbReference type="EMBL" id="GG698920">
    <property type="protein sequence ID" value="EEU37774.1"/>
    <property type="molecule type" value="Genomic_DNA"/>
</dbReference>
<evidence type="ECO:0000256" key="2">
    <source>
        <dbReference type="SAM" id="Phobius"/>
    </source>
</evidence>
<gene>
    <name evidence="3" type="ORF">NECHADRAFT_88185</name>
</gene>
<dbReference type="AlphaFoldDB" id="C7ZDF8"/>
<feature type="compositionally biased region" description="Basic residues" evidence="1">
    <location>
        <begin position="83"/>
        <end position="94"/>
    </location>
</feature>
<reference evidence="3 4" key="1">
    <citation type="journal article" date="2009" name="PLoS Genet.">
        <title>The genome of Nectria haematococca: contribution of supernumerary chromosomes to gene expansion.</title>
        <authorList>
            <person name="Coleman J.J."/>
            <person name="Rounsley S.D."/>
            <person name="Rodriguez-Carres M."/>
            <person name="Kuo A."/>
            <person name="Wasmann C.C."/>
            <person name="Grimwood J."/>
            <person name="Schmutz J."/>
            <person name="Taga M."/>
            <person name="White G.J."/>
            <person name="Zhou S."/>
            <person name="Schwartz D.C."/>
            <person name="Freitag M."/>
            <person name="Ma L.J."/>
            <person name="Danchin E.G."/>
            <person name="Henrissat B."/>
            <person name="Coutinho P.M."/>
            <person name="Nelson D.R."/>
            <person name="Straney D."/>
            <person name="Napoli C.A."/>
            <person name="Barker B.M."/>
            <person name="Gribskov M."/>
            <person name="Rep M."/>
            <person name="Kroken S."/>
            <person name="Molnar I."/>
            <person name="Rensing C."/>
            <person name="Kennell J.C."/>
            <person name="Zamora J."/>
            <person name="Farman M.L."/>
            <person name="Selker E.U."/>
            <person name="Salamov A."/>
            <person name="Shapiro H."/>
            <person name="Pangilinan J."/>
            <person name="Lindquist E."/>
            <person name="Lamers C."/>
            <person name="Grigoriev I.V."/>
            <person name="Geiser D.M."/>
            <person name="Covert S.F."/>
            <person name="Temporini E."/>
            <person name="Vanetten H.D."/>
        </authorList>
    </citation>
    <scope>NUCLEOTIDE SEQUENCE [LARGE SCALE GENOMIC DNA]</scope>
    <source>
        <strain evidence="4">ATCC MYA-4622 / CBS 123669 / FGSC 9596 / NRRL 45880 / 77-13-4</strain>
    </source>
</reference>
<evidence type="ECO:0000313" key="4">
    <source>
        <dbReference type="Proteomes" id="UP000005206"/>
    </source>
</evidence>
<keyword evidence="2" id="KW-0812">Transmembrane</keyword>
<dbReference type="Proteomes" id="UP000005206">
    <property type="component" value="Chromosome 13"/>
</dbReference>
<feature type="transmembrane region" description="Helical" evidence="2">
    <location>
        <begin position="279"/>
        <end position="298"/>
    </location>
</feature>
<feature type="region of interest" description="Disordered" evidence="1">
    <location>
        <begin position="327"/>
        <end position="369"/>
    </location>
</feature>
<keyword evidence="2" id="KW-1133">Transmembrane helix</keyword>